<dbReference type="OrthoDB" id="144275at2759"/>
<sequence>MSHESRSKIHWALIVASPFACCAPPWWKEWEAKFAVGFALVCTSLADLTVRLTYVCIFMLSSVVLRFFVRGSLEGSGAVSMLSSSQAASISAQGILSV</sequence>
<dbReference type="Proteomes" id="UP000198211">
    <property type="component" value="Unassembled WGS sequence"/>
</dbReference>
<evidence type="ECO:0000313" key="3">
    <source>
        <dbReference type="Proteomes" id="UP000198211"/>
    </source>
</evidence>
<comment type="caution">
    <text evidence="2">The sequence shown here is derived from an EMBL/GenBank/DDBJ whole genome shotgun (WGS) entry which is preliminary data.</text>
</comment>
<evidence type="ECO:0000313" key="2">
    <source>
        <dbReference type="EMBL" id="OWZ04328.1"/>
    </source>
</evidence>
<keyword evidence="1" id="KW-0812">Transmembrane</keyword>
<reference evidence="3" key="1">
    <citation type="submission" date="2017-03" db="EMBL/GenBank/DDBJ databases">
        <title>Phytopthora megakarya and P. palmivora, two closely related causual agents of cacao black pod achieved similar genome size and gene model numbers by different mechanisms.</title>
        <authorList>
            <person name="Ali S."/>
            <person name="Shao J."/>
            <person name="Larry D.J."/>
            <person name="Kronmiller B."/>
            <person name="Shen D."/>
            <person name="Strem M.D."/>
            <person name="Melnick R.L."/>
            <person name="Guiltinan M.J."/>
            <person name="Tyler B.M."/>
            <person name="Meinhardt L.W."/>
            <person name="Bailey B.A."/>
        </authorList>
    </citation>
    <scope>NUCLEOTIDE SEQUENCE [LARGE SCALE GENOMIC DNA]</scope>
    <source>
        <strain evidence="3">zdho120</strain>
    </source>
</reference>
<protein>
    <submittedName>
        <fullName evidence="2">Uncharacterized protein</fullName>
    </submittedName>
</protein>
<organism evidence="2 3">
    <name type="scientific">Phytophthora megakarya</name>
    <dbReference type="NCBI Taxonomy" id="4795"/>
    <lineage>
        <taxon>Eukaryota</taxon>
        <taxon>Sar</taxon>
        <taxon>Stramenopiles</taxon>
        <taxon>Oomycota</taxon>
        <taxon>Peronosporomycetes</taxon>
        <taxon>Peronosporales</taxon>
        <taxon>Peronosporaceae</taxon>
        <taxon>Phytophthora</taxon>
    </lineage>
</organism>
<feature type="transmembrane region" description="Helical" evidence="1">
    <location>
        <begin position="48"/>
        <end position="69"/>
    </location>
</feature>
<gene>
    <name evidence="2" type="ORF">PHMEG_00023789</name>
</gene>
<feature type="transmembrane region" description="Helical" evidence="1">
    <location>
        <begin position="9"/>
        <end position="28"/>
    </location>
</feature>
<evidence type="ECO:0000256" key="1">
    <source>
        <dbReference type="SAM" id="Phobius"/>
    </source>
</evidence>
<dbReference type="AlphaFoldDB" id="A0A225VHJ1"/>
<accession>A0A225VHJ1</accession>
<keyword evidence="1" id="KW-1133">Transmembrane helix</keyword>
<proteinExistence type="predicted"/>
<dbReference type="EMBL" id="NBNE01005022">
    <property type="protein sequence ID" value="OWZ04328.1"/>
    <property type="molecule type" value="Genomic_DNA"/>
</dbReference>
<keyword evidence="1" id="KW-0472">Membrane</keyword>
<name>A0A225VHJ1_9STRA</name>
<keyword evidence="3" id="KW-1185">Reference proteome</keyword>